<dbReference type="KEGG" id="hgr:DW355_16415"/>
<dbReference type="Gene3D" id="3.20.20.190">
    <property type="entry name" value="Phosphatidylinositol (PI) phosphodiesterase"/>
    <property type="match status" value="1"/>
</dbReference>
<dbReference type="AlphaFoldDB" id="A0A4P6UPN9"/>
<dbReference type="OrthoDB" id="9794322at2"/>
<dbReference type="SMART" id="SM00564">
    <property type="entry name" value="PQQ"/>
    <property type="match status" value="7"/>
</dbReference>
<dbReference type="EMBL" id="CP031395">
    <property type="protein sequence ID" value="QBK06087.1"/>
    <property type="molecule type" value="Genomic_DNA"/>
</dbReference>
<accession>A0A4P6UPN9</accession>
<dbReference type="Pfam" id="PF26178">
    <property type="entry name" value="PI-PLC_cat"/>
    <property type="match status" value="1"/>
</dbReference>
<dbReference type="InterPro" id="IPR051057">
    <property type="entry name" value="PI-PLC_domain"/>
</dbReference>
<organism evidence="2 3">
    <name type="scientific">Hylemonella gracilis</name>
    <dbReference type="NCBI Taxonomy" id="80880"/>
    <lineage>
        <taxon>Bacteria</taxon>
        <taxon>Pseudomonadati</taxon>
        <taxon>Pseudomonadota</taxon>
        <taxon>Betaproteobacteria</taxon>
        <taxon>Burkholderiales</taxon>
        <taxon>Comamonadaceae</taxon>
        <taxon>Hylemonella</taxon>
    </lineage>
</organism>
<dbReference type="InterPro" id="IPR002372">
    <property type="entry name" value="PQQ_rpt_dom"/>
</dbReference>
<dbReference type="PANTHER" id="PTHR13593:SF140">
    <property type="entry name" value="PLC-LIKE PHOSPHODIESTERASE"/>
    <property type="match status" value="1"/>
</dbReference>
<dbReference type="GO" id="GO:0008081">
    <property type="term" value="F:phosphoric diester hydrolase activity"/>
    <property type="evidence" value="ECO:0007669"/>
    <property type="project" value="InterPro"/>
</dbReference>
<protein>
    <recommendedName>
        <fullName evidence="1">Pyrrolo-quinoline quinone repeat domain-containing protein</fullName>
    </recommendedName>
</protein>
<name>A0A4P6UPN9_9BURK</name>
<dbReference type="InterPro" id="IPR018391">
    <property type="entry name" value="PQQ_b-propeller_rpt"/>
</dbReference>
<dbReference type="Gene3D" id="2.40.128.630">
    <property type="match status" value="1"/>
</dbReference>
<dbReference type="InterPro" id="IPR017946">
    <property type="entry name" value="PLC-like_Pdiesterase_TIM-brl"/>
</dbReference>
<feature type="domain" description="Pyrrolo-quinoline quinone repeat" evidence="1">
    <location>
        <begin position="533"/>
        <end position="589"/>
    </location>
</feature>
<dbReference type="InterPro" id="IPR011047">
    <property type="entry name" value="Quinoprotein_ADH-like_sf"/>
</dbReference>
<gene>
    <name evidence="2" type="ORF">DW355_16415</name>
</gene>
<evidence type="ECO:0000259" key="1">
    <source>
        <dbReference type="Pfam" id="PF13360"/>
    </source>
</evidence>
<dbReference type="Pfam" id="PF13360">
    <property type="entry name" value="PQQ_2"/>
    <property type="match status" value="3"/>
</dbReference>
<feature type="domain" description="Pyrrolo-quinoline quinone repeat" evidence="1">
    <location>
        <begin position="318"/>
        <end position="515"/>
    </location>
</feature>
<sequence>MFLKRAKENSMSAACSISDSVLYQGEDTLCLTPTMPLPLPAMLPAAMQVVYIALVPAAPVGAVSIWITDNGVEIPGTRLSSSGASQPAWVTVPAFSLSAGSHNLAWISNGSGGSWPAGVVPFYIGQVQFGGDTINLKLWCGEQGGANAISCAVEAANDPAPLTYFTSFEDTCGILYFLRCIPWLDWSSMDLFTYVEQSNTRAANGIYSALFVQRPPFGAPTLWSRELPVPPTAKNITVTFACYMGRSDGKIGYKVFFDGNMVADKIGTPPFSGAWCRIIINEPVTFGAQKCKFEITLEPLPNIPLDNDMYMDDLAVDFGKPTPLAARAIVYGDIRGNVYGVSNQTGAQLWTAKLPHGYVSATPAIVNGTVYLSGNGNPGLVQARNGQTGTQIWSTDIPAAVDVSPCVVGSIVYVVAENGVLYGLNKLTGALASSQTVFSPPAGSTTVFALQVINNVAYVATAQGVYAYDMTVARQKWFHQTSASIKFAPTIWQNFIYFGRTDGVFEALHVDTGQAIFPAQSFGLPIYTTPQIVGGLVVFGTDSGQLVALNATTGARVWTIAKSGMIRGFLVSNDRVYLVANGLQGTFYAIQFQIDSQGNWTFTSAWSTPVAGGIQQAPLIDDELIVFTGGDSKLYALESKNGTALWSYAGLSVAFMSPVLNKAPAVQNLQRRYDQCCFLCAHNAYATSADGWLYAQQSYNLTDQLNAGVRAMMLDVGITQCAWQWLDEAPWVVRQCGPTITAAQDIYFIHENLDRTALALFPGGFTALRTFANGLDEIRQWLVANPNEVVTLFLESQVNNATLMQQSLKAGGVWDMIFWADRPNTGPNGTWNVANQGWPTLEWMVNAGKRLVVLSQHRVVGDGIPDLYAYAVENQFGNQGIDAGCNPRRESRPLNDTTRALFIMNYFVDWSVSHAIWYPFHYSTQNDYYSITSKVSECSQFANRLPNFIAVDYFQRGNNGGPLAAVAYVDGQWQAHAAAKVWQARDAQ</sequence>
<dbReference type="PANTHER" id="PTHR13593">
    <property type="match status" value="1"/>
</dbReference>
<evidence type="ECO:0000313" key="2">
    <source>
        <dbReference type="EMBL" id="QBK06087.1"/>
    </source>
</evidence>
<reference evidence="2 3" key="1">
    <citation type="submission" date="2018-07" db="EMBL/GenBank/DDBJ databases">
        <title>Exploring interactions and the metabolic potential of the ultra-small soil bacteria Hylemonella gracilis.</title>
        <authorList>
            <person name="Tyc O."/>
            <person name="Kulkarni P."/>
            <person name="Gawehns F."/>
            <person name="Hundscheid M."/>
            <person name="Zweers H."/>
            <person name="Garbeva P."/>
        </authorList>
    </citation>
    <scope>NUCLEOTIDE SEQUENCE [LARGE SCALE GENOMIC DNA]</scope>
    <source>
        <strain evidence="2 3">NS1</strain>
    </source>
</reference>
<dbReference type="SUPFAM" id="SSF51695">
    <property type="entry name" value="PLC-like phosphodiesterases"/>
    <property type="match status" value="1"/>
</dbReference>
<proteinExistence type="predicted"/>
<dbReference type="Proteomes" id="UP000292939">
    <property type="component" value="Chromosome"/>
</dbReference>
<dbReference type="GO" id="GO:0006629">
    <property type="term" value="P:lipid metabolic process"/>
    <property type="evidence" value="ECO:0007669"/>
    <property type="project" value="InterPro"/>
</dbReference>
<feature type="domain" description="Pyrrolo-quinoline quinone repeat" evidence="1">
    <location>
        <begin position="605"/>
        <end position="651"/>
    </location>
</feature>
<dbReference type="Gene3D" id="2.40.10.480">
    <property type="match status" value="3"/>
</dbReference>
<evidence type="ECO:0000313" key="3">
    <source>
        <dbReference type="Proteomes" id="UP000292939"/>
    </source>
</evidence>
<dbReference type="SUPFAM" id="SSF50998">
    <property type="entry name" value="Quinoprotein alcohol dehydrogenase-like"/>
    <property type="match status" value="1"/>
</dbReference>